<feature type="compositionally biased region" description="Basic and acidic residues" evidence="6">
    <location>
        <begin position="410"/>
        <end position="421"/>
    </location>
</feature>
<dbReference type="FunCoup" id="E5A778">
    <property type="interactions" value="607"/>
</dbReference>
<keyword evidence="3" id="KW-0498">Mitosis</keyword>
<dbReference type="RefSeq" id="XP_003842952.1">
    <property type="nucleotide sequence ID" value="XM_003842904.1"/>
</dbReference>
<dbReference type="GO" id="GO:0031145">
    <property type="term" value="P:anaphase-promoting complex-dependent catabolic process"/>
    <property type="evidence" value="ECO:0007669"/>
    <property type="project" value="InterPro"/>
</dbReference>
<dbReference type="InterPro" id="IPR008979">
    <property type="entry name" value="Galactose-bd-like_sf"/>
</dbReference>
<dbReference type="InParanoid" id="E5A778"/>
<sequence length="437" mass="48122">MPVPTRRQAPQYQFPPAEDPDDTESDLDITPASRRAINNDHDDDDGETLGEQQVGFEEEDDLQDDDDDALASPNQPGLELPNLDPPPPYLREISTSAAWTASSSKPGCSVPQLRHPSTALFWQSDGPQPHYLNIHFFKLVRIAGLRLYLDFEQDESYTPTRIVFLAGSGMNDLQEWGEMRLESPRGWVWADFSGVGDADSSDDEGEDEDEDENREAQLAIQDDSSGATSGNGPRNLNISSDAENAVPRPQTRRTASDDDVMQLTPQLTTPTATHFIAHHTPQGHRHPHDATSLLDPSSTTTTTNATLTTPPTGPVRTPFTVLSANAPHPHHRRRKTPKMPILRAHLVQIKILENHQNGKDTHLRGLQIFARNDEGEDGNREPMKRGAGMGGSGTKKTARAGAGAGQEMSVARREKRPERFDLGAGSRSAWDVEPILR</sequence>
<evidence type="ECO:0000313" key="8">
    <source>
        <dbReference type="EMBL" id="CBX99473.1"/>
    </source>
</evidence>
<reference evidence="9" key="1">
    <citation type="journal article" date="2011" name="Nat. Commun.">
        <title>Effector diversification within compartments of the Leptosphaeria maculans genome affected by Repeat-Induced Point mutations.</title>
        <authorList>
            <person name="Rouxel T."/>
            <person name="Grandaubert J."/>
            <person name="Hane J.K."/>
            <person name="Hoede C."/>
            <person name="van de Wouw A.P."/>
            <person name="Couloux A."/>
            <person name="Dominguez V."/>
            <person name="Anthouard V."/>
            <person name="Bally P."/>
            <person name="Bourras S."/>
            <person name="Cozijnsen A.J."/>
            <person name="Ciuffetti L.M."/>
            <person name="Degrave A."/>
            <person name="Dilmaghani A."/>
            <person name="Duret L."/>
            <person name="Fudal I."/>
            <person name="Goodwin S.B."/>
            <person name="Gout L."/>
            <person name="Glaser N."/>
            <person name="Linglin J."/>
            <person name="Kema G.H.J."/>
            <person name="Lapalu N."/>
            <person name="Lawrence C.B."/>
            <person name="May K."/>
            <person name="Meyer M."/>
            <person name="Ollivier B."/>
            <person name="Poulain J."/>
            <person name="Schoch C.L."/>
            <person name="Simon A."/>
            <person name="Spatafora J.W."/>
            <person name="Stachowiak A."/>
            <person name="Turgeon B.G."/>
            <person name="Tyler B.M."/>
            <person name="Vincent D."/>
            <person name="Weissenbach J."/>
            <person name="Amselem J."/>
            <person name="Quesneville H."/>
            <person name="Oliver R.P."/>
            <person name="Wincker P."/>
            <person name="Balesdent M.-H."/>
            <person name="Howlett B.J."/>
        </authorList>
    </citation>
    <scope>NUCLEOTIDE SEQUENCE [LARGE SCALE GENOMIC DNA]</scope>
    <source>
        <strain evidence="9">JN3 / isolate v23.1.3 / race Av1-4-5-6-7-8</strain>
    </source>
</reference>
<dbReference type="STRING" id="985895.E5A778"/>
<evidence type="ECO:0000259" key="7">
    <source>
        <dbReference type="PROSITE" id="PS51284"/>
    </source>
</evidence>
<dbReference type="GeneID" id="13289042"/>
<gene>
    <name evidence="8" type="ORF">LEMA_P087120.1</name>
</gene>
<dbReference type="OrthoDB" id="24948at2759"/>
<dbReference type="OMA" id="WMGEMEI"/>
<dbReference type="Proteomes" id="UP000002668">
    <property type="component" value="Genome"/>
</dbReference>
<dbReference type="Pfam" id="PF03256">
    <property type="entry name" value="ANAPC10"/>
    <property type="match status" value="2"/>
</dbReference>
<dbReference type="VEuPathDB" id="FungiDB:LEMA_P087120.1"/>
<keyword evidence="5" id="KW-0131">Cell cycle</keyword>
<evidence type="ECO:0000256" key="4">
    <source>
        <dbReference type="ARBA" id="ARBA00022786"/>
    </source>
</evidence>
<evidence type="ECO:0000256" key="1">
    <source>
        <dbReference type="ARBA" id="ARBA00006762"/>
    </source>
</evidence>
<dbReference type="HOGENOM" id="CLU_039415_4_0_1"/>
<dbReference type="PANTHER" id="PTHR12936">
    <property type="entry name" value="ANAPHASE-PROMOTING COMPLEX 10"/>
    <property type="match status" value="1"/>
</dbReference>
<proteinExistence type="inferred from homology"/>
<feature type="region of interest" description="Disordered" evidence="6">
    <location>
        <begin position="192"/>
        <end position="261"/>
    </location>
</feature>
<feature type="region of interest" description="Disordered" evidence="6">
    <location>
        <begin position="295"/>
        <end position="317"/>
    </location>
</feature>
<evidence type="ECO:0000256" key="3">
    <source>
        <dbReference type="ARBA" id="ARBA00022776"/>
    </source>
</evidence>
<feature type="region of interest" description="Disordered" evidence="6">
    <location>
        <begin position="1"/>
        <end position="90"/>
    </location>
</feature>
<feature type="region of interest" description="Disordered" evidence="6">
    <location>
        <begin position="373"/>
        <end position="437"/>
    </location>
</feature>
<dbReference type="CDD" id="cd08366">
    <property type="entry name" value="APC10"/>
    <property type="match status" value="1"/>
</dbReference>
<feature type="compositionally biased region" description="Polar residues" evidence="6">
    <location>
        <begin position="222"/>
        <end position="242"/>
    </location>
</feature>
<dbReference type="GO" id="GO:0005680">
    <property type="term" value="C:anaphase-promoting complex"/>
    <property type="evidence" value="ECO:0007669"/>
    <property type="project" value="InterPro"/>
</dbReference>
<dbReference type="PANTHER" id="PTHR12936:SF0">
    <property type="entry name" value="ANAPHASE-PROMOTING COMPLEX SUBUNIT 10"/>
    <property type="match status" value="1"/>
</dbReference>
<feature type="compositionally biased region" description="Acidic residues" evidence="6">
    <location>
        <begin position="199"/>
        <end position="213"/>
    </location>
</feature>
<dbReference type="SUPFAM" id="SSF49785">
    <property type="entry name" value="Galactose-binding domain-like"/>
    <property type="match status" value="1"/>
</dbReference>
<dbReference type="PROSITE" id="PS51284">
    <property type="entry name" value="DOC"/>
    <property type="match status" value="1"/>
</dbReference>
<protein>
    <recommendedName>
        <fullName evidence="7">DOC domain-containing protein</fullName>
    </recommendedName>
</protein>
<dbReference type="Gene3D" id="2.60.120.260">
    <property type="entry name" value="Galactose-binding domain-like"/>
    <property type="match status" value="1"/>
</dbReference>
<keyword evidence="9" id="KW-1185">Reference proteome</keyword>
<keyword evidence="4" id="KW-0833">Ubl conjugation pathway</keyword>
<dbReference type="GO" id="GO:0051301">
    <property type="term" value="P:cell division"/>
    <property type="evidence" value="ECO:0007669"/>
    <property type="project" value="UniProtKB-KW"/>
</dbReference>
<feature type="compositionally biased region" description="Acidic residues" evidence="6">
    <location>
        <begin position="56"/>
        <end position="69"/>
    </location>
</feature>
<dbReference type="GO" id="GO:0070979">
    <property type="term" value="P:protein K11-linked ubiquitination"/>
    <property type="evidence" value="ECO:0007669"/>
    <property type="project" value="TreeGrafter"/>
</dbReference>
<feature type="compositionally biased region" description="Basic and acidic residues" evidence="6">
    <location>
        <begin position="373"/>
        <end position="384"/>
    </location>
</feature>
<feature type="domain" description="DOC" evidence="7">
    <location>
        <begin position="69"/>
        <end position="395"/>
    </location>
</feature>
<evidence type="ECO:0000256" key="6">
    <source>
        <dbReference type="SAM" id="MobiDB-lite"/>
    </source>
</evidence>
<evidence type="ECO:0000313" key="9">
    <source>
        <dbReference type="Proteomes" id="UP000002668"/>
    </source>
</evidence>
<name>E5A778_LEPMJ</name>
<comment type="similarity">
    <text evidence="1">Belongs to the APC10 family.</text>
</comment>
<dbReference type="InterPro" id="IPR016901">
    <property type="entry name" value="APC10/Doc1"/>
</dbReference>
<organism evidence="8 9">
    <name type="scientific">Leptosphaeria maculans (strain JN3 / isolate v23.1.3 / race Av1-4-5-6-7-8)</name>
    <name type="common">Blackleg fungus</name>
    <name type="synonym">Phoma lingam</name>
    <dbReference type="NCBI Taxonomy" id="985895"/>
    <lineage>
        <taxon>Eukaryota</taxon>
        <taxon>Fungi</taxon>
        <taxon>Dikarya</taxon>
        <taxon>Ascomycota</taxon>
        <taxon>Pezizomycotina</taxon>
        <taxon>Dothideomycetes</taxon>
        <taxon>Pleosporomycetidae</taxon>
        <taxon>Pleosporales</taxon>
        <taxon>Pleosporineae</taxon>
        <taxon>Leptosphaeriaceae</taxon>
        <taxon>Plenodomus</taxon>
        <taxon>Plenodomus lingam/Leptosphaeria maculans species complex</taxon>
    </lineage>
</organism>
<dbReference type="EMBL" id="FP929136">
    <property type="protein sequence ID" value="CBX99473.1"/>
    <property type="molecule type" value="Genomic_DNA"/>
</dbReference>
<dbReference type="SMART" id="SM01337">
    <property type="entry name" value="APC10"/>
    <property type="match status" value="1"/>
</dbReference>
<evidence type="ECO:0000256" key="2">
    <source>
        <dbReference type="ARBA" id="ARBA00022618"/>
    </source>
</evidence>
<dbReference type="AlphaFoldDB" id="E5A778"/>
<feature type="compositionally biased region" description="Acidic residues" evidence="6">
    <location>
        <begin position="18"/>
        <end position="27"/>
    </location>
</feature>
<keyword evidence="2" id="KW-0132">Cell division</keyword>
<accession>E5A778</accession>
<feature type="compositionally biased region" description="Low complexity" evidence="6">
    <location>
        <begin position="295"/>
        <end position="310"/>
    </location>
</feature>
<dbReference type="eggNOG" id="KOG3437">
    <property type="taxonomic scope" value="Eukaryota"/>
</dbReference>
<evidence type="ECO:0000256" key="5">
    <source>
        <dbReference type="ARBA" id="ARBA00023306"/>
    </source>
</evidence>
<dbReference type="InterPro" id="IPR004939">
    <property type="entry name" value="APC_su10/DOC_dom"/>
</dbReference>